<organism evidence="1 2">
    <name type="scientific">Ephemerocybe angulata</name>
    <dbReference type="NCBI Taxonomy" id="980116"/>
    <lineage>
        <taxon>Eukaryota</taxon>
        <taxon>Fungi</taxon>
        <taxon>Dikarya</taxon>
        <taxon>Basidiomycota</taxon>
        <taxon>Agaricomycotina</taxon>
        <taxon>Agaricomycetes</taxon>
        <taxon>Agaricomycetidae</taxon>
        <taxon>Agaricales</taxon>
        <taxon>Agaricineae</taxon>
        <taxon>Psathyrellaceae</taxon>
        <taxon>Ephemerocybe</taxon>
    </lineage>
</organism>
<keyword evidence="2" id="KW-1185">Reference proteome</keyword>
<sequence>MLDSIRHPSLAQNLPGDVLEQILFHFAQSCRDDIDPFQPLKSFTVVNCHWNQVAHSSPRLWRNLGHIRVYHRKCHPETVANDFMASLEARLEHAKSQPLTFAVTVATLTYATLAVQAVAERAVSLLTQHAAQWKNVQIFLPTRYVNMLASVAGNVPLLETLSLEIQQPDVLPQLDQFAVAPRLRHVAFRFMGRYADVRGKLRLPWSQLLSYHEQTHVRDAGFHPTITTSKNLQSLISTIPYQHPPHFPNAPFHHARLTRLHLNFTSADSSLLRRLVLPSLTDLSVAAIGTWAIFGDITELIHHSSCSLNALAILPVCSTWYEQTRALTRVLNHCPTLIRLKVNSIPLEDLQNLSRSSNGAAGLLVPFLKQLIISYASTYPMIPEADYSALGSLACAREEMYQSGVTSVPLEVWVETVPTFQMKEPFWTRVLMLLEGFPNDAAKMRRVRNWAEVLRAQIVAVRGPAEDSWTEEDAPNPTLLKKGVNGVQLWKVYQEMNAFNFAKDDAGLLYAGDIPRLLEQVASLPPTSFPLEKVLGLSTRATALLERWTPFLIVHAKAYRRWMRRGKHSIEYVSQISERRHRDDLVWEMVVGAPPKVRTHAQWLDEGIWL</sequence>
<protein>
    <recommendedName>
        <fullName evidence="3">F-box domain-containing protein</fullName>
    </recommendedName>
</protein>
<gene>
    <name evidence="1" type="ORF">DFP72DRAFT_1060581</name>
</gene>
<dbReference type="OrthoDB" id="2939176at2759"/>
<evidence type="ECO:0000313" key="1">
    <source>
        <dbReference type="EMBL" id="KAF6763422.1"/>
    </source>
</evidence>
<name>A0A8H6IFV6_9AGAR</name>
<evidence type="ECO:0008006" key="3">
    <source>
        <dbReference type="Google" id="ProtNLM"/>
    </source>
</evidence>
<evidence type="ECO:0000313" key="2">
    <source>
        <dbReference type="Proteomes" id="UP000521943"/>
    </source>
</evidence>
<dbReference type="EMBL" id="JACGCI010000006">
    <property type="protein sequence ID" value="KAF6763422.1"/>
    <property type="molecule type" value="Genomic_DNA"/>
</dbReference>
<comment type="caution">
    <text evidence="1">The sequence shown here is derived from an EMBL/GenBank/DDBJ whole genome shotgun (WGS) entry which is preliminary data.</text>
</comment>
<dbReference type="AlphaFoldDB" id="A0A8H6IFV6"/>
<accession>A0A8H6IFV6</accession>
<dbReference type="Proteomes" id="UP000521943">
    <property type="component" value="Unassembled WGS sequence"/>
</dbReference>
<reference evidence="1 2" key="1">
    <citation type="submission" date="2020-07" db="EMBL/GenBank/DDBJ databases">
        <title>Comparative genomics of pyrophilous fungi reveals a link between fire events and developmental genes.</title>
        <authorList>
            <consortium name="DOE Joint Genome Institute"/>
            <person name="Steindorff A.S."/>
            <person name="Carver A."/>
            <person name="Calhoun S."/>
            <person name="Stillman K."/>
            <person name="Liu H."/>
            <person name="Lipzen A."/>
            <person name="Pangilinan J."/>
            <person name="Labutti K."/>
            <person name="Bruns T.D."/>
            <person name="Grigoriev I.V."/>
        </authorList>
    </citation>
    <scope>NUCLEOTIDE SEQUENCE [LARGE SCALE GENOMIC DNA]</scope>
    <source>
        <strain evidence="1 2">CBS 144469</strain>
    </source>
</reference>
<proteinExistence type="predicted"/>